<name>A0ACC2WF66_9TREE</name>
<comment type="caution">
    <text evidence="1">The sequence shown here is derived from an EMBL/GenBank/DDBJ whole genome shotgun (WGS) entry which is preliminary data.</text>
</comment>
<gene>
    <name evidence="1" type="ORF">QFC21_000516</name>
</gene>
<evidence type="ECO:0000313" key="1">
    <source>
        <dbReference type="EMBL" id="KAJ9109187.1"/>
    </source>
</evidence>
<organism evidence="1 2">
    <name type="scientific">Naganishia friedmannii</name>
    <dbReference type="NCBI Taxonomy" id="89922"/>
    <lineage>
        <taxon>Eukaryota</taxon>
        <taxon>Fungi</taxon>
        <taxon>Dikarya</taxon>
        <taxon>Basidiomycota</taxon>
        <taxon>Agaricomycotina</taxon>
        <taxon>Tremellomycetes</taxon>
        <taxon>Filobasidiales</taxon>
        <taxon>Filobasidiaceae</taxon>
        <taxon>Naganishia</taxon>
    </lineage>
</organism>
<reference evidence="1" key="1">
    <citation type="submission" date="2023-04" db="EMBL/GenBank/DDBJ databases">
        <title>Draft Genome sequencing of Naganishia species isolated from polar environments using Oxford Nanopore Technology.</title>
        <authorList>
            <person name="Leo P."/>
            <person name="Venkateswaran K."/>
        </authorList>
    </citation>
    <scope>NUCLEOTIDE SEQUENCE</scope>
    <source>
        <strain evidence="1">MNA-CCFEE 5423</strain>
    </source>
</reference>
<dbReference type="Proteomes" id="UP001227268">
    <property type="component" value="Unassembled WGS sequence"/>
</dbReference>
<accession>A0ACC2WF66</accession>
<sequence>MADDNSYEQERQRIIAENAALLAQLGLDHFSASSPAGGRSRGSSVAGGANGGGGSSTASKRKPRASAGAREGSKRSKLSNGADGEDGSAAAASAARGGGMSTSTRRSTRLMGLVPESEEAVAHLAAQAERAKKELEALRHAERKVRKEVEALGELVREEEWNEDNDRNGQELTSFLASVASKPNPRPTSSLAYTSTDPYTDATSTTAAETALRNTYRTSTFLRTAKMNTERVYSLTVHPDPTRVLVFSGDKRGIVGVWDANARDHDGDADDDDEGEAQDDKRGRLSVKREDEDAGDGEAIVKDWTRGSGKVWRMQVHQRSAISCLKVDPTRGDTLFTSAYDCSIRALSLTNGISTSIYALPDPDALINHFDISPSGHEIWAVDSLGGLSHVDMREDNGNGKAWARRRWVISAQSRNTKIGGVSINRESRFLELVNMFWIVADCHGRAAMNPSLICTASNDRTMRIWDTRHLHSIRSHPFTPAQIPEVDSKEPASDPDKLRLDHTGHSPSLYPTVLSEWDEDVYPAMNTKKHAGLLRAESAHEKSCSAAYWDPAGRRVLTTCYDDRIRVYDAKPSLFKVDVPVEGTFNPHLKVKHNCQTGRYVTIFKAQWCQNTQLAPHFSIGNMKKRVSVFSGLTGSLIADLSHPSLTAVPAVTATHPNIAGVVVGGNASGKCHLWGPAPLLD</sequence>
<keyword evidence="2" id="KW-1185">Reference proteome</keyword>
<protein>
    <submittedName>
        <fullName evidence="1">Uncharacterized protein</fullName>
    </submittedName>
</protein>
<proteinExistence type="predicted"/>
<evidence type="ECO:0000313" key="2">
    <source>
        <dbReference type="Proteomes" id="UP001227268"/>
    </source>
</evidence>
<dbReference type="EMBL" id="JASBWT010000001">
    <property type="protein sequence ID" value="KAJ9109187.1"/>
    <property type="molecule type" value="Genomic_DNA"/>
</dbReference>